<dbReference type="GO" id="GO:0050897">
    <property type="term" value="F:cobalt ion binding"/>
    <property type="evidence" value="ECO:0007669"/>
    <property type="project" value="TreeGrafter"/>
</dbReference>
<reference evidence="2" key="2">
    <citation type="journal article" date="2021" name="PeerJ">
        <title>Extensive microbial diversity within the chicken gut microbiome revealed by metagenomics and culture.</title>
        <authorList>
            <person name="Gilroy R."/>
            <person name="Ravi A."/>
            <person name="Getino M."/>
            <person name="Pursley I."/>
            <person name="Horton D.L."/>
            <person name="Alikhan N.F."/>
            <person name="Baker D."/>
            <person name="Gharbi K."/>
            <person name="Hall N."/>
            <person name="Watson M."/>
            <person name="Adriaenssens E.M."/>
            <person name="Foster-Nyarko E."/>
            <person name="Jarju S."/>
            <person name="Secka A."/>
            <person name="Antonio M."/>
            <person name="Oren A."/>
            <person name="Chaudhuri R.R."/>
            <person name="La Ragione R."/>
            <person name="Hildebrand F."/>
            <person name="Pallen M.J."/>
        </authorList>
    </citation>
    <scope>NUCLEOTIDE SEQUENCE</scope>
    <source>
        <strain evidence="2">ChiGjej1B1-19959</strain>
    </source>
</reference>
<feature type="domain" description="UVR" evidence="1">
    <location>
        <begin position="128"/>
        <end position="163"/>
    </location>
</feature>
<dbReference type="EMBL" id="DVMW01000029">
    <property type="protein sequence ID" value="HIU35876.1"/>
    <property type="molecule type" value="Genomic_DNA"/>
</dbReference>
<gene>
    <name evidence="2" type="ORF">IAC53_04615</name>
</gene>
<dbReference type="PANTHER" id="PTHR38430:SF1">
    <property type="entry name" value="PROTEIN-ARGININE KINASE ACTIVATOR PROTEIN"/>
    <property type="match status" value="1"/>
</dbReference>
<evidence type="ECO:0000313" key="3">
    <source>
        <dbReference type="Proteomes" id="UP000824071"/>
    </source>
</evidence>
<dbReference type="InterPro" id="IPR025542">
    <property type="entry name" value="YacH"/>
</dbReference>
<dbReference type="AlphaFoldDB" id="A0A9D1LEI3"/>
<dbReference type="GO" id="GO:0005507">
    <property type="term" value="F:copper ion binding"/>
    <property type="evidence" value="ECO:0007669"/>
    <property type="project" value="TreeGrafter"/>
</dbReference>
<comment type="caution">
    <text evidence="2">The sequence shown here is derived from an EMBL/GenBank/DDBJ whole genome shotgun (WGS) entry which is preliminary data.</text>
</comment>
<sequence>MLCQNCGKQEATTHIKRIVNGAATELHLCGDCARSLGYQSAFSDFGFGFSDMLSSLFEPAGIGALSNSVLRCEKCGCSFNDIVKSGKLGCADCYETFYDKLLPSIERIHGRTRHVGKIANGSPIQKKNTKLEELKEKLQAAVDVQDYETAAKLRDEMKSLSEEDK</sequence>
<dbReference type="GO" id="GO:0008270">
    <property type="term" value="F:zinc ion binding"/>
    <property type="evidence" value="ECO:0007669"/>
    <property type="project" value="TreeGrafter"/>
</dbReference>
<dbReference type="PIRSF" id="PIRSF015034">
    <property type="entry name" value="YacH"/>
    <property type="match status" value="1"/>
</dbReference>
<dbReference type="Pfam" id="PF02151">
    <property type="entry name" value="UVR"/>
    <property type="match status" value="1"/>
</dbReference>
<dbReference type="Proteomes" id="UP000824071">
    <property type="component" value="Unassembled WGS sequence"/>
</dbReference>
<protein>
    <submittedName>
        <fullName evidence="2">UvrB/UvrC motif-containing protein</fullName>
    </submittedName>
</protein>
<dbReference type="GO" id="GO:1990170">
    <property type="term" value="P:stress response to cadmium ion"/>
    <property type="evidence" value="ECO:0007669"/>
    <property type="project" value="TreeGrafter"/>
</dbReference>
<accession>A0A9D1LEI3</accession>
<dbReference type="PANTHER" id="PTHR38430">
    <property type="entry name" value="PROTEIN-ARGININE KINASE ACTIVATOR PROTEIN"/>
    <property type="match status" value="1"/>
</dbReference>
<dbReference type="GO" id="GO:0046870">
    <property type="term" value="F:cadmium ion binding"/>
    <property type="evidence" value="ECO:0007669"/>
    <property type="project" value="TreeGrafter"/>
</dbReference>
<proteinExistence type="predicted"/>
<dbReference type="SUPFAM" id="SSF46600">
    <property type="entry name" value="C-terminal UvrC-binding domain of UvrB"/>
    <property type="match status" value="1"/>
</dbReference>
<dbReference type="PROSITE" id="PS50151">
    <property type="entry name" value="UVR"/>
    <property type="match status" value="1"/>
</dbReference>
<dbReference type="GO" id="GO:1990169">
    <property type="term" value="P:stress response to copper ion"/>
    <property type="evidence" value="ECO:0007669"/>
    <property type="project" value="TreeGrafter"/>
</dbReference>
<evidence type="ECO:0000259" key="1">
    <source>
        <dbReference type="PROSITE" id="PS50151"/>
    </source>
</evidence>
<organism evidence="2 3">
    <name type="scientific">Candidatus Fimenecus excrementigallinarum</name>
    <dbReference type="NCBI Taxonomy" id="2840816"/>
    <lineage>
        <taxon>Bacteria</taxon>
        <taxon>Bacillati</taxon>
        <taxon>Bacillota</taxon>
        <taxon>Clostridia</taxon>
        <taxon>Candidatus Fimenecus</taxon>
    </lineage>
</organism>
<dbReference type="InterPro" id="IPR001943">
    <property type="entry name" value="UVR_dom"/>
</dbReference>
<evidence type="ECO:0000313" key="2">
    <source>
        <dbReference type="EMBL" id="HIU35876.1"/>
    </source>
</evidence>
<name>A0A9D1LEI3_9FIRM</name>
<dbReference type="Gene3D" id="4.10.860.10">
    <property type="entry name" value="UVR domain"/>
    <property type="match status" value="1"/>
</dbReference>
<reference evidence="2" key="1">
    <citation type="submission" date="2020-10" db="EMBL/GenBank/DDBJ databases">
        <authorList>
            <person name="Gilroy R."/>
        </authorList>
    </citation>
    <scope>NUCLEOTIDE SEQUENCE</scope>
    <source>
        <strain evidence="2">ChiGjej1B1-19959</strain>
    </source>
</reference>
<dbReference type="InterPro" id="IPR036876">
    <property type="entry name" value="UVR_dom_sf"/>
</dbReference>